<dbReference type="Proteomes" id="UP000075884">
    <property type="component" value="Unassembled WGS sequence"/>
</dbReference>
<evidence type="ECO:0000313" key="13">
    <source>
        <dbReference type="EnsemblMetazoa" id="ADIR000891-PA"/>
    </source>
</evidence>
<dbReference type="Pfam" id="PF00046">
    <property type="entry name" value="Homeodomain"/>
    <property type="match status" value="1"/>
</dbReference>
<name>A0A182MZT6_9DIPT</name>
<sequence length="273" mass="30215">MAGQSHHNERCPIVPSACSSDETGPGSHPAGDCANRQQALSDPPAAIAEPAPDYERQQPYDYYTYAGYGVAAAKQKPRPDSDRTAEIFYADVLPFLYNELEPAECSTTATVTMTTTTTTTQLQVAAVPAVATADGQEGKCGQGWSNGTPLLRQLLYTTGLENEDSTFEPNNNDTSHESKESDSCYDTTQYCERPPHGKSQKIKIAGIGSITNRKARTAFSKTQIKALEYEYGHSHYLTRLRRYEIAVALKLSERQVKVWFQNRRMKMKRLGST</sequence>
<dbReference type="PROSITE" id="PS00027">
    <property type="entry name" value="HOMEOBOX_1"/>
    <property type="match status" value="1"/>
</dbReference>
<evidence type="ECO:0000256" key="3">
    <source>
        <dbReference type="ARBA" id="ARBA00023015"/>
    </source>
</evidence>
<dbReference type="AlphaFoldDB" id="A0A182MZT6"/>
<evidence type="ECO:0000256" key="7">
    <source>
        <dbReference type="ARBA" id="ARBA00023163"/>
    </source>
</evidence>
<dbReference type="PANTHER" id="PTHR24328:SF7">
    <property type="entry name" value="BUTTONLESS"/>
    <property type="match status" value="1"/>
</dbReference>
<organism evidence="13 14">
    <name type="scientific">Anopheles dirus</name>
    <dbReference type="NCBI Taxonomy" id="7168"/>
    <lineage>
        <taxon>Eukaryota</taxon>
        <taxon>Metazoa</taxon>
        <taxon>Ecdysozoa</taxon>
        <taxon>Arthropoda</taxon>
        <taxon>Hexapoda</taxon>
        <taxon>Insecta</taxon>
        <taxon>Pterygota</taxon>
        <taxon>Neoptera</taxon>
        <taxon>Endopterygota</taxon>
        <taxon>Diptera</taxon>
        <taxon>Nematocera</taxon>
        <taxon>Culicoidea</taxon>
        <taxon>Culicidae</taxon>
        <taxon>Anophelinae</taxon>
        <taxon>Anopheles</taxon>
    </lineage>
</organism>
<keyword evidence="14" id="KW-1185">Reference proteome</keyword>
<dbReference type="PROSITE" id="PS50071">
    <property type="entry name" value="HOMEOBOX_2"/>
    <property type="match status" value="1"/>
</dbReference>
<comment type="subcellular location">
    <subcellularLocation>
        <location evidence="1 9 10">Nucleus</location>
    </subcellularLocation>
</comment>
<dbReference type="InterPro" id="IPR009057">
    <property type="entry name" value="Homeodomain-like_sf"/>
</dbReference>
<protein>
    <recommendedName>
        <fullName evidence="12">Homeobox domain-containing protein</fullName>
    </recommendedName>
</protein>
<accession>A0A182MZT6</accession>
<dbReference type="PRINTS" id="PR00024">
    <property type="entry name" value="HOMEOBOX"/>
</dbReference>
<dbReference type="GO" id="GO:0005634">
    <property type="term" value="C:nucleus"/>
    <property type="evidence" value="ECO:0007669"/>
    <property type="project" value="UniProtKB-SubCell"/>
</dbReference>
<dbReference type="Gene3D" id="1.10.10.60">
    <property type="entry name" value="Homeodomain-like"/>
    <property type="match status" value="1"/>
</dbReference>
<evidence type="ECO:0000256" key="10">
    <source>
        <dbReference type="RuleBase" id="RU000682"/>
    </source>
</evidence>
<reference evidence="13" key="2">
    <citation type="submission" date="2020-05" db="UniProtKB">
        <authorList>
            <consortium name="EnsemblMetazoa"/>
        </authorList>
    </citation>
    <scope>IDENTIFICATION</scope>
    <source>
        <strain evidence="13">WRAIR2</strain>
    </source>
</reference>
<keyword evidence="8 9" id="KW-0539">Nucleus</keyword>
<feature type="region of interest" description="Disordered" evidence="11">
    <location>
        <begin position="1"/>
        <end position="54"/>
    </location>
</feature>
<dbReference type="InterPro" id="IPR001356">
    <property type="entry name" value="HD"/>
</dbReference>
<evidence type="ECO:0000313" key="14">
    <source>
        <dbReference type="Proteomes" id="UP000075884"/>
    </source>
</evidence>
<keyword evidence="5 9" id="KW-0371">Homeobox</keyword>
<keyword evidence="2" id="KW-0217">Developmental protein</keyword>
<dbReference type="PANTHER" id="PTHR24328">
    <property type="entry name" value="HOMEOBOX PROTEIN MOX"/>
    <property type="match status" value="1"/>
</dbReference>
<evidence type="ECO:0000256" key="1">
    <source>
        <dbReference type="ARBA" id="ARBA00004123"/>
    </source>
</evidence>
<feature type="domain" description="Homeobox" evidence="12">
    <location>
        <begin position="210"/>
        <end position="270"/>
    </location>
</feature>
<dbReference type="VEuPathDB" id="VectorBase:ADIR000891"/>
<evidence type="ECO:0000256" key="2">
    <source>
        <dbReference type="ARBA" id="ARBA00022473"/>
    </source>
</evidence>
<dbReference type="GO" id="GO:0000981">
    <property type="term" value="F:DNA-binding transcription factor activity, RNA polymerase II-specific"/>
    <property type="evidence" value="ECO:0007669"/>
    <property type="project" value="InterPro"/>
</dbReference>
<evidence type="ECO:0000256" key="4">
    <source>
        <dbReference type="ARBA" id="ARBA00023125"/>
    </source>
</evidence>
<evidence type="ECO:0000256" key="5">
    <source>
        <dbReference type="ARBA" id="ARBA00023155"/>
    </source>
</evidence>
<keyword evidence="7" id="KW-0804">Transcription</keyword>
<dbReference type="SMART" id="SM00389">
    <property type="entry name" value="HOX"/>
    <property type="match status" value="1"/>
</dbReference>
<proteinExistence type="predicted"/>
<keyword evidence="6" id="KW-0010">Activator</keyword>
<evidence type="ECO:0000256" key="8">
    <source>
        <dbReference type="ARBA" id="ARBA00023242"/>
    </source>
</evidence>
<dbReference type="InterPro" id="IPR017970">
    <property type="entry name" value="Homeobox_CS"/>
</dbReference>
<dbReference type="SUPFAM" id="SSF46689">
    <property type="entry name" value="Homeodomain-like"/>
    <property type="match status" value="1"/>
</dbReference>
<evidence type="ECO:0000256" key="11">
    <source>
        <dbReference type="SAM" id="MobiDB-lite"/>
    </source>
</evidence>
<evidence type="ECO:0000256" key="6">
    <source>
        <dbReference type="ARBA" id="ARBA00023159"/>
    </source>
</evidence>
<dbReference type="STRING" id="7168.A0A182MZT6"/>
<dbReference type="GO" id="GO:0045944">
    <property type="term" value="P:positive regulation of transcription by RNA polymerase II"/>
    <property type="evidence" value="ECO:0007669"/>
    <property type="project" value="InterPro"/>
</dbReference>
<keyword evidence="4 9" id="KW-0238">DNA-binding</keyword>
<feature type="region of interest" description="Disordered" evidence="11">
    <location>
        <begin position="162"/>
        <end position="182"/>
    </location>
</feature>
<dbReference type="EnsemblMetazoa" id="ADIR000891-RA">
    <property type="protein sequence ID" value="ADIR000891-PA"/>
    <property type="gene ID" value="ADIR000891"/>
</dbReference>
<dbReference type="InterPro" id="IPR020479">
    <property type="entry name" value="HD_metazoa"/>
</dbReference>
<evidence type="ECO:0000256" key="9">
    <source>
        <dbReference type="PROSITE-ProRule" id="PRU00108"/>
    </source>
</evidence>
<dbReference type="InterPro" id="IPR042634">
    <property type="entry name" value="MOX-1/MOX-2"/>
</dbReference>
<feature type="compositionally biased region" description="Basic and acidic residues" evidence="11">
    <location>
        <begin position="1"/>
        <end position="10"/>
    </location>
</feature>
<dbReference type="GO" id="GO:0000978">
    <property type="term" value="F:RNA polymerase II cis-regulatory region sequence-specific DNA binding"/>
    <property type="evidence" value="ECO:0007669"/>
    <property type="project" value="TreeGrafter"/>
</dbReference>
<evidence type="ECO:0000259" key="12">
    <source>
        <dbReference type="PROSITE" id="PS50071"/>
    </source>
</evidence>
<feature type="DNA-binding region" description="Homeobox" evidence="9">
    <location>
        <begin position="212"/>
        <end position="271"/>
    </location>
</feature>
<keyword evidence="3" id="KW-0805">Transcription regulation</keyword>
<reference evidence="14" key="1">
    <citation type="submission" date="2013-03" db="EMBL/GenBank/DDBJ databases">
        <title>The Genome Sequence of Anopheles dirus WRAIR2.</title>
        <authorList>
            <consortium name="The Broad Institute Genomics Platform"/>
            <person name="Neafsey D.E."/>
            <person name="Walton C."/>
            <person name="Walker B."/>
            <person name="Young S.K."/>
            <person name="Zeng Q."/>
            <person name="Gargeya S."/>
            <person name="Fitzgerald M."/>
            <person name="Haas B."/>
            <person name="Abouelleil A."/>
            <person name="Allen A.W."/>
            <person name="Alvarado L."/>
            <person name="Arachchi H.M."/>
            <person name="Berlin A.M."/>
            <person name="Chapman S.B."/>
            <person name="Gainer-Dewar J."/>
            <person name="Goldberg J."/>
            <person name="Griggs A."/>
            <person name="Gujja S."/>
            <person name="Hansen M."/>
            <person name="Howarth C."/>
            <person name="Imamovic A."/>
            <person name="Ireland A."/>
            <person name="Larimer J."/>
            <person name="McCowan C."/>
            <person name="Murphy C."/>
            <person name="Pearson M."/>
            <person name="Poon T.W."/>
            <person name="Priest M."/>
            <person name="Roberts A."/>
            <person name="Saif S."/>
            <person name="Shea T."/>
            <person name="Sisk P."/>
            <person name="Sykes S."/>
            <person name="Wortman J."/>
            <person name="Nusbaum C."/>
            <person name="Birren B."/>
        </authorList>
    </citation>
    <scope>NUCLEOTIDE SEQUENCE [LARGE SCALE GENOMIC DNA]</scope>
    <source>
        <strain evidence="14">WRAIR2</strain>
    </source>
</reference>
<dbReference type="CDD" id="cd00086">
    <property type="entry name" value="homeodomain"/>
    <property type="match status" value="1"/>
</dbReference>